<accession>A0A7J8ZIA5</accession>
<feature type="compositionally biased region" description="Polar residues" evidence="1">
    <location>
        <begin position="16"/>
        <end position="28"/>
    </location>
</feature>
<gene>
    <name evidence="2" type="ORF">Golax_010553</name>
</gene>
<evidence type="ECO:0000313" key="3">
    <source>
        <dbReference type="Proteomes" id="UP000593574"/>
    </source>
</evidence>
<keyword evidence="3" id="KW-1185">Reference proteome</keyword>
<dbReference type="Proteomes" id="UP000593574">
    <property type="component" value="Unassembled WGS sequence"/>
</dbReference>
<dbReference type="EMBL" id="JABEZV010000005">
    <property type="protein sequence ID" value="MBA0711360.1"/>
    <property type="molecule type" value="Genomic_DNA"/>
</dbReference>
<protein>
    <submittedName>
        <fullName evidence="2">Uncharacterized protein</fullName>
    </submittedName>
</protein>
<organism evidence="2 3">
    <name type="scientific">Gossypium laxum</name>
    <dbReference type="NCBI Taxonomy" id="34288"/>
    <lineage>
        <taxon>Eukaryota</taxon>
        <taxon>Viridiplantae</taxon>
        <taxon>Streptophyta</taxon>
        <taxon>Embryophyta</taxon>
        <taxon>Tracheophyta</taxon>
        <taxon>Spermatophyta</taxon>
        <taxon>Magnoliopsida</taxon>
        <taxon>eudicotyledons</taxon>
        <taxon>Gunneridae</taxon>
        <taxon>Pentapetalae</taxon>
        <taxon>rosids</taxon>
        <taxon>malvids</taxon>
        <taxon>Malvales</taxon>
        <taxon>Malvaceae</taxon>
        <taxon>Malvoideae</taxon>
        <taxon>Gossypium</taxon>
    </lineage>
</organism>
<evidence type="ECO:0000256" key="1">
    <source>
        <dbReference type="SAM" id="MobiDB-lite"/>
    </source>
</evidence>
<name>A0A7J8ZIA5_9ROSI</name>
<reference evidence="2 3" key="1">
    <citation type="journal article" date="2019" name="Genome Biol. Evol.">
        <title>Insights into the evolution of the New World diploid cottons (Gossypium, subgenus Houzingenia) based on genome sequencing.</title>
        <authorList>
            <person name="Grover C.E."/>
            <person name="Arick M.A. 2nd"/>
            <person name="Thrash A."/>
            <person name="Conover J.L."/>
            <person name="Sanders W.S."/>
            <person name="Peterson D.G."/>
            <person name="Frelichowski J.E."/>
            <person name="Scheffler J.A."/>
            <person name="Scheffler B.E."/>
            <person name="Wendel J.F."/>
        </authorList>
    </citation>
    <scope>NUCLEOTIDE SEQUENCE [LARGE SCALE GENOMIC DNA]</scope>
    <source>
        <strain evidence="2">4</strain>
        <tissue evidence="2">Leaf</tissue>
    </source>
</reference>
<proteinExistence type="predicted"/>
<dbReference type="AlphaFoldDB" id="A0A7J8ZIA5"/>
<comment type="caution">
    <text evidence="2">The sequence shown here is derived from an EMBL/GenBank/DDBJ whole genome shotgun (WGS) entry which is preliminary data.</text>
</comment>
<evidence type="ECO:0000313" key="2">
    <source>
        <dbReference type="EMBL" id="MBA0711360.1"/>
    </source>
</evidence>
<feature type="region of interest" description="Disordered" evidence="1">
    <location>
        <begin position="1"/>
        <end position="31"/>
    </location>
</feature>
<sequence length="101" mass="10888">MGVIGMGGTHGDRKQLTSFESEGSNVASGSGHGPNWDYIWGWGSSPGSGWVMVQALPRFGCVYESRSNSNYGYGIVDGVSTAYPCDTSKQAWDNLKEELME</sequence>